<name>A0A2I0KDX5_PUNGR</name>
<evidence type="ECO:0000256" key="1">
    <source>
        <dbReference type="ARBA" id="ARBA00007447"/>
    </source>
</evidence>
<organism evidence="2 3">
    <name type="scientific">Punica granatum</name>
    <name type="common">Pomegranate</name>
    <dbReference type="NCBI Taxonomy" id="22663"/>
    <lineage>
        <taxon>Eukaryota</taxon>
        <taxon>Viridiplantae</taxon>
        <taxon>Streptophyta</taxon>
        <taxon>Embryophyta</taxon>
        <taxon>Tracheophyta</taxon>
        <taxon>Spermatophyta</taxon>
        <taxon>Magnoliopsida</taxon>
        <taxon>eudicotyledons</taxon>
        <taxon>Gunneridae</taxon>
        <taxon>Pentapetalae</taxon>
        <taxon>rosids</taxon>
        <taxon>malvids</taxon>
        <taxon>Myrtales</taxon>
        <taxon>Lythraceae</taxon>
        <taxon>Punica</taxon>
    </lineage>
</organism>
<comment type="similarity">
    <text evidence="1">Belongs to the peptidase A1 family.</text>
</comment>
<dbReference type="InterPro" id="IPR032799">
    <property type="entry name" value="TAXi_C"/>
</dbReference>
<dbReference type="EMBL" id="PGOL01000698">
    <property type="protein sequence ID" value="PKI65956.1"/>
    <property type="molecule type" value="Genomic_DNA"/>
</dbReference>
<dbReference type="Proteomes" id="UP000233551">
    <property type="component" value="Unassembled WGS sequence"/>
</dbReference>
<dbReference type="InterPro" id="IPR001969">
    <property type="entry name" value="Aspartic_peptidase_AS"/>
</dbReference>
<dbReference type="Pfam" id="PF14543">
    <property type="entry name" value="TAXi_N"/>
    <property type="match status" value="1"/>
</dbReference>
<dbReference type="InterPro" id="IPR032861">
    <property type="entry name" value="TAXi_N"/>
</dbReference>
<dbReference type="Gene3D" id="2.40.70.10">
    <property type="entry name" value="Acid Proteases"/>
    <property type="match status" value="2"/>
</dbReference>
<accession>A0A2I0KDX5</accession>
<protein>
    <submittedName>
        <fullName evidence="2">Uncharacterized protein</fullName>
    </submittedName>
</protein>
<evidence type="ECO:0000313" key="3">
    <source>
        <dbReference type="Proteomes" id="UP000233551"/>
    </source>
</evidence>
<comment type="caution">
    <text evidence="2">The sequence shown here is derived from an EMBL/GenBank/DDBJ whole genome shotgun (WGS) entry which is preliminary data.</text>
</comment>
<keyword evidence="3" id="KW-1185">Reference proteome</keyword>
<sequence>MAARLVMLILASSFSYSHLLLRTSKVRLLVFSLLLFLGCSTSTNNIINNNNNNNDDVVNGVEAGKISSTHHHVLKLNLRAFLEQRTAVFSSNSNSCFSQRSSRQTKGATILELIHRDHCSGQKINWNDKAKKTLISDNARVRSLQSRMKSLTSRHKDDASEAQIPLTSGIKLQTLNYIVSVELGGRNMSVIVDTGSDLTWVQCQPCRICYFQQDPLFNPSLSPSYKSISCNSSTCRSLLFETGNSGICSETAPQLCNYVVSYGDGSYTRGELGLETLNLGTTSVSDFVFGCGRNNKGLFGDASGLMGLGRSSVSLVSQTSTMFGGVFSYCLPSADAASAGSLVFGGDSSVYKNSTPISYTNIIPKPQLPTFYFLNLTGISIGKVALESPSFGKSGILIDSGTVITRLPPSMYSALKSEFLRQFSGFPSAPGFSILDTCFNLSSYQEVDVPEIKMHFGGGAEMVVDVMGVMYFAKSDPSQVCLAVASLTYEDDVGIIGNYQQKNQRIIYDSKGYKLGFAKETCSFA</sequence>
<dbReference type="PROSITE" id="PS51767">
    <property type="entry name" value="PEPTIDASE_A1"/>
    <property type="match status" value="1"/>
</dbReference>
<reference evidence="2 3" key="1">
    <citation type="submission" date="2017-11" db="EMBL/GenBank/DDBJ databases">
        <title>De-novo sequencing of pomegranate (Punica granatum L.) genome.</title>
        <authorList>
            <person name="Akparov Z."/>
            <person name="Amiraslanov A."/>
            <person name="Hajiyeva S."/>
            <person name="Abbasov M."/>
            <person name="Kaur K."/>
            <person name="Hamwieh A."/>
            <person name="Solovyev V."/>
            <person name="Salamov A."/>
            <person name="Braich B."/>
            <person name="Kosarev P."/>
            <person name="Mahmoud A."/>
            <person name="Hajiyev E."/>
            <person name="Babayeva S."/>
            <person name="Izzatullayeva V."/>
            <person name="Mammadov A."/>
            <person name="Mammadov A."/>
            <person name="Sharifova S."/>
            <person name="Ojaghi J."/>
            <person name="Eynullazada K."/>
            <person name="Bayramov B."/>
            <person name="Abdulazimova A."/>
            <person name="Shahmuradov I."/>
        </authorList>
    </citation>
    <scope>NUCLEOTIDE SEQUENCE [LARGE SCALE GENOMIC DNA]</scope>
    <source>
        <strain evidence="3">cv. AG2017</strain>
        <tissue evidence="2">Leaf</tissue>
    </source>
</reference>
<dbReference type="GO" id="GO:0006508">
    <property type="term" value="P:proteolysis"/>
    <property type="evidence" value="ECO:0007669"/>
    <property type="project" value="UniProtKB-KW"/>
</dbReference>
<dbReference type="Pfam" id="PF14541">
    <property type="entry name" value="TAXi_C"/>
    <property type="match status" value="1"/>
</dbReference>
<dbReference type="SUPFAM" id="SSF50630">
    <property type="entry name" value="Acid proteases"/>
    <property type="match status" value="1"/>
</dbReference>
<dbReference type="FunFam" id="2.40.70.10:FF:000021">
    <property type="entry name" value="Aspartyl protease AED1"/>
    <property type="match status" value="1"/>
</dbReference>
<dbReference type="InterPro" id="IPR033873">
    <property type="entry name" value="CND41-like"/>
</dbReference>
<dbReference type="GO" id="GO:0004190">
    <property type="term" value="F:aspartic-type endopeptidase activity"/>
    <property type="evidence" value="ECO:0007669"/>
    <property type="project" value="InterPro"/>
</dbReference>
<dbReference type="PANTHER" id="PTHR13683">
    <property type="entry name" value="ASPARTYL PROTEASES"/>
    <property type="match status" value="1"/>
</dbReference>
<dbReference type="PANTHER" id="PTHR13683:SF827">
    <property type="entry name" value="PEPTIDASE A1 DOMAIN-CONTAINING PROTEIN"/>
    <property type="match status" value="1"/>
</dbReference>
<dbReference type="InterPro" id="IPR033121">
    <property type="entry name" value="PEPTIDASE_A1"/>
</dbReference>
<dbReference type="InterPro" id="IPR021109">
    <property type="entry name" value="Peptidase_aspartic_dom_sf"/>
</dbReference>
<evidence type="ECO:0000313" key="2">
    <source>
        <dbReference type="EMBL" id="PKI65956.1"/>
    </source>
</evidence>
<gene>
    <name evidence="2" type="ORF">CRG98_013622</name>
</gene>
<dbReference type="GeneID" id="116201455"/>
<dbReference type="OrthoDB" id="2747330at2759"/>
<dbReference type="FunFam" id="2.40.70.10:FF:000049">
    <property type="entry name" value="Aspartyl protease AED1"/>
    <property type="match status" value="1"/>
</dbReference>
<proteinExistence type="inferred from homology"/>
<dbReference type="CDD" id="cd05472">
    <property type="entry name" value="cnd41_like"/>
    <property type="match status" value="1"/>
</dbReference>
<dbReference type="InterPro" id="IPR001461">
    <property type="entry name" value="Aspartic_peptidase_A1"/>
</dbReference>
<dbReference type="STRING" id="22663.A0A2I0KDX5"/>
<dbReference type="AlphaFoldDB" id="A0A2I0KDX5"/>
<dbReference type="PROSITE" id="PS00141">
    <property type="entry name" value="ASP_PROTEASE"/>
    <property type="match status" value="1"/>
</dbReference>